<sequence length="698" mass="78863">MSIGDYLDVILLGVDSLVAFAFYRAYKSIQHEAHLVETAPCYEIGKQLNDAINEAPNKCLPYVTIVGSVKALEHPVTGVQSSLSGVLTCSEMFEHRSIRSSAGWHDVSNKLTTFTDACRFSLVNPCFEAPEQLAAGCIEVTNVMDSDYLLDSLPVVYSSYEPFRGGTLTRCLDVITGNLIRGHHLTERILKEDATLLAVGRVCATTTPTSQVSIKTGFCLNPGLQIGPPLDSNCPFVLSLMNKNQVVESIRGRSQCYKVTCYIFSIIGVGLLGYIAYRLSKRWKLFGKDTSETGVNPSLSILAESGQPADSPCVICLTRFKELVLMPCRHMCVCSACYDNIITPKKCPICRADMNLEKFISHITTDNNLNDESKIQKMDEFIEDYEVNFIKDKIMSQHMVRNGTWVVEKPEESIKNKEVNTENKSKILHDDLMILWKKIEYARSEQEKKMMKLREYSEKIERMIHHVEVSCGDYQLLWKVRYFDQAAKDAKDGIKVSILSPVFDSHRNGYKMQLNLYPNGEGEARHTHVSMFITVMKGASDSFLPWPFECPITFALICQNQKQRQQHLQQQQLQQQLEHSQKQHNHSDEIVKTFESEHAKKANLTKTEIPSFASMPTSATFLSFPSAASIPLSSHSLNDHVFMFNPKSDQSYEEYFKKPVEEKNKSISEFISLNDLYGGGFVENDCICIKVLVDVSRI</sequence>
<dbReference type="InterPro" id="IPR008974">
    <property type="entry name" value="TRAF-like"/>
</dbReference>
<dbReference type="InterPro" id="IPR013083">
    <property type="entry name" value="Znf_RING/FYVE/PHD"/>
</dbReference>
<dbReference type="HOGENOM" id="CLU_394990_0_0_1"/>
<evidence type="ECO:0000256" key="2">
    <source>
        <dbReference type="ARBA" id="ARBA00004374"/>
    </source>
</evidence>
<evidence type="ECO:0000256" key="1">
    <source>
        <dbReference type="ARBA" id="ARBA00000900"/>
    </source>
</evidence>
<dbReference type="EMBL" id="AMQM01006884">
    <property type="status" value="NOT_ANNOTATED_CDS"/>
    <property type="molecule type" value="Genomic_DNA"/>
</dbReference>
<evidence type="ECO:0000256" key="6">
    <source>
        <dbReference type="ARBA" id="ARBA00022679"/>
    </source>
</evidence>
<reference evidence="20 22" key="2">
    <citation type="journal article" date="2013" name="Nature">
        <title>Insights into bilaterian evolution from three spiralian genomes.</title>
        <authorList>
            <person name="Simakov O."/>
            <person name="Marletaz F."/>
            <person name="Cho S.J."/>
            <person name="Edsinger-Gonzales E."/>
            <person name="Havlak P."/>
            <person name="Hellsten U."/>
            <person name="Kuo D.H."/>
            <person name="Larsson T."/>
            <person name="Lv J."/>
            <person name="Arendt D."/>
            <person name="Savage R."/>
            <person name="Osoegawa K."/>
            <person name="de Jong P."/>
            <person name="Grimwood J."/>
            <person name="Chapman J.A."/>
            <person name="Shapiro H."/>
            <person name="Aerts A."/>
            <person name="Otillar R.P."/>
            <person name="Terry A.Y."/>
            <person name="Boore J.L."/>
            <person name="Grigoriev I.V."/>
            <person name="Lindberg D.R."/>
            <person name="Seaver E.C."/>
            <person name="Weisblat D.A."/>
            <person name="Putnam N.H."/>
            <person name="Rokhsar D.S."/>
        </authorList>
    </citation>
    <scope>NUCLEOTIDE SEQUENCE</scope>
</reference>
<dbReference type="InterPro" id="IPR049342">
    <property type="entry name" value="TRAF1-6_MATH_dom"/>
</dbReference>
<gene>
    <name evidence="21" type="primary">20212703</name>
    <name evidence="20" type="ORF">HELRODRAFT_193596</name>
</gene>
<evidence type="ECO:0000256" key="13">
    <source>
        <dbReference type="ARBA" id="ARBA00022989"/>
    </source>
</evidence>
<dbReference type="GeneID" id="20212703"/>
<organism evidence="21 22">
    <name type="scientific">Helobdella robusta</name>
    <name type="common">Californian leech</name>
    <dbReference type="NCBI Taxonomy" id="6412"/>
    <lineage>
        <taxon>Eukaryota</taxon>
        <taxon>Metazoa</taxon>
        <taxon>Spiralia</taxon>
        <taxon>Lophotrochozoa</taxon>
        <taxon>Annelida</taxon>
        <taxon>Clitellata</taxon>
        <taxon>Hirudinea</taxon>
        <taxon>Rhynchobdellida</taxon>
        <taxon>Glossiphoniidae</taxon>
        <taxon>Helobdella</taxon>
    </lineage>
</organism>
<dbReference type="SUPFAM" id="SSF57850">
    <property type="entry name" value="RING/U-box"/>
    <property type="match status" value="1"/>
</dbReference>
<dbReference type="InterPro" id="IPR022170">
    <property type="entry name" value="MUL1-like"/>
</dbReference>
<reference evidence="22" key="1">
    <citation type="submission" date="2012-12" db="EMBL/GenBank/DDBJ databases">
        <authorList>
            <person name="Hellsten U."/>
            <person name="Grimwood J."/>
            <person name="Chapman J.A."/>
            <person name="Shapiro H."/>
            <person name="Aerts A."/>
            <person name="Otillar R.P."/>
            <person name="Terry A.Y."/>
            <person name="Boore J.L."/>
            <person name="Simakov O."/>
            <person name="Marletaz F."/>
            <person name="Cho S.-J."/>
            <person name="Edsinger-Gonzales E."/>
            <person name="Havlak P."/>
            <person name="Kuo D.-H."/>
            <person name="Larsson T."/>
            <person name="Lv J."/>
            <person name="Arendt D."/>
            <person name="Savage R."/>
            <person name="Osoegawa K."/>
            <person name="de Jong P."/>
            <person name="Lindberg D.R."/>
            <person name="Seaver E.C."/>
            <person name="Weisblat D.A."/>
            <person name="Putnam N.H."/>
            <person name="Grigoriev I.V."/>
            <person name="Rokhsar D.S."/>
        </authorList>
    </citation>
    <scope>NUCLEOTIDE SEQUENCE</scope>
</reference>
<keyword evidence="6" id="KW-0808">Transferase</keyword>
<dbReference type="GO" id="GO:0005741">
    <property type="term" value="C:mitochondrial outer membrane"/>
    <property type="evidence" value="ECO:0007669"/>
    <property type="project" value="UniProtKB-SubCell"/>
</dbReference>
<evidence type="ECO:0000256" key="16">
    <source>
        <dbReference type="PROSITE-ProRule" id="PRU00175"/>
    </source>
</evidence>
<dbReference type="eggNOG" id="KOG1571">
    <property type="taxonomic scope" value="Eukaryota"/>
</dbReference>
<dbReference type="SMART" id="SM00184">
    <property type="entry name" value="RING"/>
    <property type="match status" value="1"/>
</dbReference>
<name>T1FV57_HELRO</name>
<keyword evidence="13 17" id="KW-1133">Transmembrane helix</keyword>
<keyword evidence="22" id="KW-1185">Reference proteome</keyword>
<keyword evidence="12" id="KW-0862">Zinc</keyword>
<keyword evidence="8" id="KW-0479">Metal-binding</keyword>
<accession>T1FV57</accession>
<proteinExistence type="predicted"/>
<keyword evidence="10" id="KW-0833">Ubl conjugation pathway</keyword>
<dbReference type="GO" id="GO:0061630">
    <property type="term" value="F:ubiquitin protein ligase activity"/>
    <property type="evidence" value="ECO:0007669"/>
    <property type="project" value="UniProtKB-EC"/>
</dbReference>
<dbReference type="GO" id="GO:0008270">
    <property type="term" value="F:zinc ion binding"/>
    <property type="evidence" value="ECO:0007669"/>
    <property type="project" value="UniProtKB-KW"/>
</dbReference>
<comment type="catalytic activity">
    <reaction evidence="1">
        <text>S-ubiquitinyl-[E2 ubiquitin-conjugating enzyme]-L-cysteine + [acceptor protein]-L-lysine = [E2 ubiquitin-conjugating enzyme]-L-cysteine + N(6)-ubiquitinyl-[acceptor protein]-L-lysine.</text>
        <dbReference type="EC" id="2.3.2.27"/>
    </reaction>
</comment>
<dbReference type="AlphaFoldDB" id="T1FV57"/>
<dbReference type="Proteomes" id="UP000015101">
    <property type="component" value="Unassembled WGS sequence"/>
</dbReference>
<evidence type="ECO:0000256" key="14">
    <source>
        <dbReference type="ARBA" id="ARBA00023128"/>
    </source>
</evidence>
<dbReference type="PROSITE" id="PS50144">
    <property type="entry name" value="MATH"/>
    <property type="match status" value="1"/>
</dbReference>
<comment type="subcellular location">
    <subcellularLocation>
        <location evidence="3">Cytoplasm</location>
    </subcellularLocation>
    <subcellularLocation>
        <location evidence="2">Mitochondrion outer membrane</location>
        <topology evidence="2">Multi-pass membrane protein</topology>
    </subcellularLocation>
</comment>
<dbReference type="STRING" id="6412.T1FV57"/>
<dbReference type="GO" id="GO:0005737">
    <property type="term" value="C:cytoplasm"/>
    <property type="evidence" value="ECO:0000318"/>
    <property type="project" value="GO_Central"/>
</dbReference>
<evidence type="ECO:0000256" key="5">
    <source>
        <dbReference type="ARBA" id="ARBA00022490"/>
    </source>
</evidence>
<evidence type="ECO:0000256" key="3">
    <source>
        <dbReference type="ARBA" id="ARBA00004496"/>
    </source>
</evidence>
<dbReference type="InterPro" id="IPR002083">
    <property type="entry name" value="MATH/TRAF_dom"/>
</dbReference>
<feature type="transmembrane region" description="Helical" evidence="17">
    <location>
        <begin position="259"/>
        <end position="277"/>
    </location>
</feature>
<evidence type="ECO:0000256" key="8">
    <source>
        <dbReference type="ARBA" id="ARBA00022723"/>
    </source>
</evidence>
<dbReference type="InterPro" id="IPR001841">
    <property type="entry name" value="Znf_RING"/>
</dbReference>
<dbReference type="Pfam" id="PF21355">
    <property type="entry name" value="TRAF-mep_MATH"/>
    <property type="match status" value="1"/>
</dbReference>
<evidence type="ECO:0000259" key="18">
    <source>
        <dbReference type="PROSITE" id="PS50089"/>
    </source>
</evidence>
<dbReference type="PROSITE" id="PS50089">
    <property type="entry name" value="ZF_RING_2"/>
    <property type="match status" value="1"/>
</dbReference>
<dbReference type="PANTHER" id="PTHR12183:SF32">
    <property type="entry name" value="MITOCHONDRIAL E3 UBIQUITIN PROTEIN LIGASE 1"/>
    <property type="match status" value="1"/>
</dbReference>
<dbReference type="SUPFAM" id="SSF49599">
    <property type="entry name" value="TRAF domain-like"/>
    <property type="match status" value="1"/>
</dbReference>
<keyword evidence="7 17" id="KW-0812">Transmembrane</keyword>
<evidence type="ECO:0000313" key="22">
    <source>
        <dbReference type="Proteomes" id="UP000015101"/>
    </source>
</evidence>
<evidence type="ECO:0000256" key="11">
    <source>
        <dbReference type="ARBA" id="ARBA00022787"/>
    </source>
</evidence>
<evidence type="ECO:0000256" key="9">
    <source>
        <dbReference type="ARBA" id="ARBA00022771"/>
    </source>
</evidence>
<evidence type="ECO:0000259" key="19">
    <source>
        <dbReference type="PROSITE" id="PS50144"/>
    </source>
</evidence>
<evidence type="ECO:0000256" key="10">
    <source>
        <dbReference type="ARBA" id="ARBA00022786"/>
    </source>
</evidence>
<dbReference type="GO" id="GO:0007166">
    <property type="term" value="P:cell surface receptor signaling pathway"/>
    <property type="evidence" value="ECO:0000318"/>
    <property type="project" value="GO_Central"/>
</dbReference>
<evidence type="ECO:0000256" key="7">
    <source>
        <dbReference type="ARBA" id="ARBA00022692"/>
    </source>
</evidence>
<keyword evidence="11" id="KW-1000">Mitochondrion outer membrane</keyword>
<dbReference type="Pfam" id="PF13920">
    <property type="entry name" value="zf-C3HC4_3"/>
    <property type="match status" value="1"/>
</dbReference>
<keyword evidence="5" id="KW-0963">Cytoplasm</keyword>
<dbReference type="Gene3D" id="2.60.210.10">
    <property type="entry name" value="Apoptosis, Tumor Necrosis Factor Receptor Associated Protein 2, Chain A"/>
    <property type="match status" value="2"/>
</dbReference>
<feature type="domain" description="MATH" evidence="19">
    <location>
        <begin position="473"/>
        <end position="693"/>
    </location>
</feature>
<evidence type="ECO:0000256" key="4">
    <source>
        <dbReference type="ARBA" id="ARBA00012483"/>
    </source>
</evidence>
<evidence type="ECO:0000256" key="12">
    <source>
        <dbReference type="ARBA" id="ARBA00022833"/>
    </source>
</evidence>
<evidence type="ECO:0000313" key="21">
    <source>
        <dbReference type="EnsemblMetazoa" id="HelroP193596"/>
    </source>
</evidence>
<feature type="domain" description="RING-type" evidence="18">
    <location>
        <begin position="313"/>
        <end position="351"/>
    </location>
</feature>
<evidence type="ECO:0000256" key="17">
    <source>
        <dbReference type="SAM" id="Phobius"/>
    </source>
</evidence>
<dbReference type="eggNOG" id="KOG0297">
    <property type="taxonomic scope" value="Eukaryota"/>
</dbReference>
<dbReference type="GO" id="GO:0016567">
    <property type="term" value="P:protein ubiquitination"/>
    <property type="evidence" value="ECO:0007669"/>
    <property type="project" value="InterPro"/>
</dbReference>
<dbReference type="EMBL" id="KB097536">
    <property type="protein sequence ID" value="ESN95239.1"/>
    <property type="molecule type" value="Genomic_DNA"/>
</dbReference>
<keyword evidence="14" id="KW-0496">Mitochondrion</keyword>
<dbReference type="EnsemblMetazoa" id="HelroT193596">
    <property type="protein sequence ID" value="HelroP193596"/>
    <property type="gene ID" value="HelroG193596"/>
</dbReference>
<dbReference type="PANTHER" id="PTHR12183">
    <property type="entry name" value="MITOCHONDRIAL UBIQUITIN LIGASE ACTIVATOR OF NFKB 1"/>
    <property type="match status" value="1"/>
</dbReference>
<dbReference type="CTD" id="20212703"/>
<dbReference type="InParanoid" id="T1FV57"/>
<dbReference type="OrthoDB" id="66726at2759"/>
<dbReference type="RefSeq" id="XP_009026643.1">
    <property type="nucleotide sequence ID" value="XM_009028395.1"/>
</dbReference>
<dbReference type="KEGG" id="hro:HELRODRAFT_193596"/>
<reference evidence="21" key="3">
    <citation type="submission" date="2015-06" db="UniProtKB">
        <authorList>
            <consortium name="EnsemblMetazoa"/>
        </authorList>
    </citation>
    <scope>IDENTIFICATION</scope>
</reference>
<evidence type="ECO:0000313" key="20">
    <source>
        <dbReference type="EMBL" id="ESN95239.1"/>
    </source>
</evidence>
<keyword evidence="9 16" id="KW-0863">Zinc-finger</keyword>
<dbReference type="GO" id="GO:0035591">
    <property type="term" value="F:signaling adaptor activity"/>
    <property type="evidence" value="ECO:0000318"/>
    <property type="project" value="GO_Central"/>
</dbReference>
<dbReference type="InterPro" id="IPR051652">
    <property type="entry name" value="MDM2_MDM4_MUL1"/>
</dbReference>
<evidence type="ECO:0000256" key="15">
    <source>
        <dbReference type="ARBA" id="ARBA00023136"/>
    </source>
</evidence>
<dbReference type="Gene3D" id="3.30.40.10">
    <property type="entry name" value="Zinc/RING finger domain, C3HC4 (zinc finger)"/>
    <property type="match status" value="1"/>
</dbReference>
<dbReference type="EC" id="2.3.2.27" evidence="4"/>
<keyword evidence="15 17" id="KW-0472">Membrane</keyword>
<dbReference type="Pfam" id="PF12483">
    <property type="entry name" value="GIDE"/>
    <property type="match status" value="1"/>
</dbReference>
<protein>
    <recommendedName>
        <fullName evidence="4">RING-type E3 ubiquitin transferase</fullName>
        <ecNumber evidence="4">2.3.2.27</ecNumber>
    </recommendedName>
</protein>